<evidence type="ECO:0000313" key="2">
    <source>
        <dbReference type="EMBL" id="CAM58104.1"/>
    </source>
</evidence>
<dbReference type="EMBL" id="AM501426">
    <property type="protein sequence ID" value="CAM58104.1"/>
    <property type="molecule type" value="Genomic_DNA"/>
</dbReference>
<dbReference type="InterPro" id="IPR025758">
    <property type="entry name" value="Fic/DOC_N"/>
</dbReference>
<protein>
    <recommendedName>
        <fullName evidence="1">Fido domain-containing protein</fullName>
    </recommendedName>
</protein>
<accession>A5CFT7</accession>
<dbReference type="Pfam" id="PF13784">
    <property type="entry name" value="Fic_N"/>
    <property type="match status" value="1"/>
</dbReference>
<dbReference type="InterPro" id="IPR040198">
    <property type="entry name" value="Fido_containing"/>
</dbReference>
<dbReference type="InterPro" id="IPR026287">
    <property type="entry name" value="SoFic-like"/>
</dbReference>
<evidence type="ECO:0000259" key="1">
    <source>
        <dbReference type="PROSITE" id="PS51459"/>
    </source>
</evidence>
<dbReference type="SUPFAM" id="SSF140931">
    <property type="entry name" value="Fic-like"/>
    <property type="match status" value="1"/>
</dbReference>
<dbReference type="NCBIfam" id="NF046030">
    <property type="entry name" value="ProtAdlyltaseSoFic"/>
    <property type="match status" value="1"/>
</dbReference>
<dbReference type="PROSITE" id="PS51459">
    <property type="entry name" value="FIDO"/>
    <property type="match status" value="1"/>
</dbReference>
<dbReference type="Gene3D" id="1.10.3290.10">
    <property type="entry name" value="Fido-like domain"/>
    <property type="match status" value="1"/>
</dbReference>
<name>A5CFT7_9ZZZZ</name>
<dbReference type="PANTHER" id="PTHR13504:SF35">
    <property type="entry name" value="PROTEIN ADENYLYLTRANSFERASE SOFIC"/>
    <property type="match status" value="1"/>
</dbReference>
<dbReference type="PANTHER" id="PTHR13504">
    <property type="entry name" value="FIDO DOMAIN-CONTAINING PROTEIN DDB_G0283145"/>
    <property type="match status" value="1"/>
</dbReference>
<dbReference type="InterPro" id="IPR003812">
    <property type="entry name" value="Fido"/>
</dbReference>
<dbReference type="PIRSF" id="PIRSF038925">
    <property type="entry name" value="AMP-prot_trans"/>
    <property type="match status" value="1"/>
</dbReference>
<feature type="domain" description="Fido" evidence="1">
    <location>
        <begin position="117"/>
        <end position="261"/>
    </location>
</feature>
<sequence>MAEFDPNKPYNALPLLPPPAEQIETTDILKQCINARVALAELKQAAELIPNAAVLVNALPLLEAQASSEIENIVTTTDKLFEFADINEDKADVATKEALRYRSALFEGSKMVRRGMLTTDIAIQICSTIKDIDLDIRDDSATSLKNRASGEVIYTPPVGQELLIEKLNNWQAFMHDNTDIDPLVRMAVQHYQFEAIHPFSDGNGRTGRILNILFLVEQGLLSTPILYLSRHVIRNKGDYYRLLIDVTRKQAWGPWILFILKGVEETCVWTTDKIKAIRELMQHTSEYVQTNLPKTYSWELVVSLFKQPYCRIGNLVAAGVAKRQTASVYLKQLAELGVLREVKSGRETLFIHPKYIELLTGEENVWVYYAGVETAVAATAGAAH</sequence>
<dbReference type="InterPro" id="IPR036597">
    <property type="entry name" value="Fido-like_dom_sf"/>
</dbReference>
<dbReference type="InterPro" id="IPR048770">
    <property type="entry name" value="SoFic-like_C"/>
</dbReference>
<dbReference type="AlphaFoldDB" id="A5CFT7"/>
<dbReference type="Pfam" id="PF21248">
    <property type="entry name" value="SoFic-like_C"/>
    <property type="match status" value="1"/>
</dbReference>
<organism evidence="2">
    <name type="scientific">uncultured marine microorganism</name>
    <dbReference type="NCBI Taxonomy" id="415540"/>
    <lineage>
        <taxon>unclassified sequences</taxon>
        <taxon>environmental samples</taxon>
    </lineage>
</organism>
<dbReference type="Pfam" id="PF02661">
    <property type="entry name" value="Fic"/>
    <property type="match status" value="1"/>
</dbReference>
<reference evidence="2" key="1">
    <citation type="submission" date="2007-03" db="EMBL/GenBank/DDBJ databases">
        <title>Isolation and characterization of alkane hydroxylases from Pacific deep-sea sediment.</title>
        <authorList>
            <person name="Xu M."/>
        </authorList>
    </citation>
    <scope>NUCLEOTIDE SEQUENCE</scope>
</reference>
<proteinExistence type="predicted"/>